<feature type="signal peptide" evidence="3">
    <location>
        <begin position="1"/>
        <end position="18"/>
    </location>
</feature>
<dbReference type="Proteomes" id="UP000504606">
    <property type="component" value="Unplaced"/>
</dbReference>
<evidence type="ECO:0000313" key="4">
    <source>
        <dbReference type="Proteomes" id="UP000504606"/>
    </source>
</evidence>
<feature type="chain" id="PRO_5027000486" evidence="3">
    <location>
        <begin position="19"/>
        <end position="242"/>
    </location>
</feature>
<evidence type="ECO:0000313" key="5">
    <source>
        <dbReference type="RefSeq" id="XP_026294613.1"/>
    </source>
</evidence>
<evidence type="ECO:0000256" key="1">
    <source>
        <dbReference type="ARBA" id="ARBA00022460"/>
    </source>
</evidence>
<dbReference type="AlphaFoldDB" id="A0A6J1TMW2"/>
<dbReference type="Pfam" id="PF00379">
    <property type="entry name" value="Chitin_bind_4"/>
    <property type="match status" value="1"/>
</dbReference>
<evidence type="ECO:0000256" key="2">
    <source>
        <dbReference type="PROSITE-ProRule" id="PRU00497"/>
    </source>
</evidence>
<proteinExistence type="predicted"/>
<accession>A0A6J1TMW2</accession>
<dbReference type="GeneID" id="113218460"/>
<evidence type="ECO:0000256" key="3">
    <source>
        <dbReference type="SAM" id="SignalP"/>
    </source>
</evidence>
<dbReference type="PRINTS" id="PR00947">
    <property type="entry name" value="CUTICLE"/>
</dbReference>
<dbReference type="InterPro" id="IPR051217">
    <property type="entry name" value="Insect_Cuticle_Struc_Prot"/>
</dbReference>
<organism evidence="4 5">
    <name type="scientific">Frankliniella occidentalis</name>
    <name type="common">Western flower thrips</name>
    <name type="synonym">Euthrips occidentalis</name>
    <dbReference type="NCBI Taxonomy" id="133901"/>
    <lineage>
        <taxon>Eukaryota</taxon>
        <taxon>Metazoa</taxon>
        <taxon>Ecdysozoa</taxon>
        <taxon>Arthropoda</taxon>
        <taxon>Hexapoda</taxon>
        <taxon>Insecta</taxon>
        <taxon>Pterygota</taxon>
        <taxon>Neoptera</taxon>
        <taxon>Paraneoptera</taxon>
        <taxon>Thysanoptera</taxon>
        <taxon>Terebrantia</taxon>
        <taxon>Thripoidea</taxon>
        <taxon>Thripidae</taxon>
        <taxon>Frankliniella</taxon>
    </lineage>
</organism>
<dbReference type="GO" id="GO:0031012">
    <property type="term" value="C:extracellular matrix"/>
    <property type="evidence" value="ECO:0007669"/>
    <property type="project" value="TreeGrafter"/>
</dbReference>
<keyword evidence="3" id="KW-0732">Signal</keyword>
<dbReference type="InterPro" id="IPR031311">
    <property type="entry name" value="CHIT_BIND_RR_consensus"/>
</dbReference>
<dbReference type="PROSITE" id="PS00233">
    <property type="entry name" value="CHIT_BIND_RR_1"/>
    <property type="match status" value="1"/>
</dbReference>
<keyword evidence="4" id="KW-1185">Reference proteome</keyword>
<dbReference type="RefSeq" id="XP_026294613.1">
    <property type="nucleotide sequence ID" value="XM_026438828.2"/>
</dbReference>
<dbReference type="GO" id="GO:0042302">
    <property type="term" value="F:structural constituent of cuticle"/>
    <property type="evidence" value="ECO:0007669"/>
    <property type="project" value="UniProtKB-UniRule"/>
</dbReference>
<keyword evidence="1 2" id="KW-0193">Cuticle</keyword>
<dbReference type="GO" id="GO:0005615">
    <property type="term" value="C:extracellular space"/>
    <property type="evidence" value="ECO:0007669"/>
    <property type="project" value="TreeGrafter"/>
</dbReference>
<gene>
    <name evidence="5" type="primary">LOC113218460</name>
</gene>
<dbReference type="InterPro" id="IPR000618">
    <property type="entry name" value="Insect_cuticle"/>
</dbReference>
<protein>
    <submittedName>
        <fullName evidence="5">Cardiomyopathy-associated protein 5-like</fullName>
    </submittedName>
</protein>
<name>A0A6J1TMW2_FRAOC</name>
<dbReference type="OrthoDB" id="6630425at2759"/>
<dbReference type="PROSITE" id="PS51155">
    <property type="entry name" value="CHIT_BIND_RR_2"/>
    <property type="match status" value="1"/>
</dbReference>
<dbReference type="PANTHER" id="PTHR12236">
    <property type="entry name" value="STRUCTURAL CONTITUENT OF CUTICLE"/>
    <property type="match status" value="1"/>
</dbReference>
<sequence>MGISKAIIVLVVVGAAAAQYKQQQSYGHAQSYVSVNQLSSVKHEYKHAPVYKQEPLYVKHEYKQPEYIQHEYKKPEPVYIKHEYKQPEPVYIKHEYKKPEPVYVQHEYKQPEYIKHEYKQPEPVYIKHEYKQPEPVYVHQEYKKPEPVYVQQEYKHEPEHYAHPKYAFKYGVHDSHTGDVKDQQEERDGDVVKGEYSLLQPDGRKRIVHYTADKHSGFNAVVSYSGHAAHPEGYKKAESAHY</sequence>
<reference evidence="5" key="1">
    <citation type="submission" date="2025-08" db="UniProtKB">
        <authorList>
            <consortium name="RefSeq"/>
        </authorList>
    </citation>
    <scope>IDENTIFICATION</scope>
    <source>
        <tissue evidence="5">Whole organism</tissue>
    </source>
</reference>
<dbReference type="KEGG" id="foc:113218460"/>
<dbReference type="PANTHER" id="PTHR12236:SF75">
    <property type="entry name" value="CUTICULAR PROTEIN 62BB, ISOFORM A"/>
    <property type="match status" value="1"/>
</dbReference>